<sequence length="54" mass="6553">MNISYWVWLVSSLLLFLDKISCTFGLFCVLFLCFKTCKYMTFFWRFGCSTHFEQ</sequence>
<keyword evidence="1" id="KW-1133">Transmembrane helix</keyword>
<dbReference type="EMBL" id="WOCE01000025">
    <property type="protein sequence ID" value="KAE9584855.1"/>
    <property type="molecule type" value="Genomic_DNA"/>
</dbReference>
<proteinExistence type="predicted"/>
<dbReference type="Proteomes" id="UP000447434">
    <property type="component" value="Chromosome 25"/>
</dbReference>
<name>A0A6A4MYB9_LUPAL</name>
<keyword evidence="1" id="KW-0812">Transmembrane</keyword>
<evidence type="ECO:0000313" key="2">
    <source>
        <dbReference type="EMBL" id="KAE9584855.1"/>
    </source>
</evidence>
<accession>A0A6A4MYB9</accession>
<keyword evidence="1" id="KW-0472">Membrane</keyword>
<protein>
    <submittedName>
        <fullName evidence="2">Uncharacterized protein</fullName>
    </submittedName>
</protein>
<evidence type="ECO:0000256" key="1">
    <source>
        <dbReference type="SAM" id="Phobius"/>
    </source>
</evidence>
<organism evidence="2 3">
    <name type="scientific">Lupinus albus</name>
    <name type="common">White lupine</name>
    <name type="synonym">Lupinus termis</name>
    <dbReference type="NCBI Taxonomy" id="3870"/>
    <lineage>
        <taxon>Eukaryota</taxon>
        <taxon>Viridiplantae</taxon>
        <taxon>Streptophyta</taxon>
        <taxon>Embryophyta</taxon>
        <taxon>Tracheophyta</taxon>
        <taxon>Spermatophyta</taxon>
        <taxon>Magnoliopsida</taxon>
        <taxon>eudicotyledons</taxon>
        <taxon>Gunneridae</taxon>
        <taxon>Pentapetalae</taxon>
        <taxon>rosids</taxon>
        <taxon>fabids</taxon>
        <taxon>Fabales</taxon>
        <taxon>Fabaceae</taxon>
        <taxon>Papilionoideae</taxon>
        <taxon>50 kb inversion clade</taxon>
        <taxon>genistoids sensu lato</taxon>
        <taxon>core genistoids</taxon>
        <taxon>Genisteae</taxon>
        <taxon>Lupinus</taxon>
    </lineage>
</organism>
<dbReference type="AlphaFoldDB" id="A0A6A4MYB9"/>
<keyword evidence="3" id="KW-1185">Reference proteome</keyword>
<gene>
    <name evidence="2" type="ORF">Lalb_Chr25g0282851</name>
</gene>
<evidence type="ECO:0000313" key="3">
    <source>
        <dbReference type="Proteomes" id="UP000447434"/>
    </source>
</evidence>
<feature type="transmembrane region" description="Helical" evidence="1">
    <location>
        <begin position="6"/>
        <end position="34"/>
    </location>
</feature>
<comment type="caution">
    <text evidence="2">The sequence shown here is derived from an EMBL/GenBank/DDBJ whole genome shotgun (WGS) entry which is preliminary data.</text>
</comment>
<reference evidence="3" key="1">
    <citation type="journal article" date="2020" name="Nat. Commun.">
        <title>Genome sequence of the cluster root forming white lupin.</title>
        <authorList>
            <person name="Hufnagel B."/>
            <person name="Marques A."/>
            <person name="Soriano A."/>
            <person name="Marques L."/>
            <person name="Divol F."/>
            <person name="Doumas P."/>
            <person name="Sallet E."/>
            <person name="Mancinotti D."/>
            <person name="Carrere S."/>
            <person name="Marande W."/>
            <person name="Arribat S."/>
            <person name="Keller J."/>
            <person name="Huneau C."/>
            <person name="Blein T."/>
            <person name="Aime D."/>
            <person name="Laguerre M."/>
            <person name="Taylor J."/>
            <person name="Schubert V."/>
            <person name="Nelson M."/>
            <person name="Geu-Flores F."/>
            <person name="Crespi M."/>
            <person name="Gallardo-Guerrero K."/>
            <person name="Delaux P.-M."/>
            <person name="Salse J."/>
            <person name="Berges H."/>
            <person name="Guyot R."/>
            <person name="Gouzy J."/>
            <person name="Peret B."/>
        </authorList>
    </citation>
    <scope>NUCLEOTIDE SEQUENCE [LARGE SCALE GENOMIC DNA]</scope>
    <source>
        <strain evidence="3">cv. Amiga</strain>
    </source>
</reference>